<organism evidence="1 2">
    <name type="scientific">Legionella santicrucis</name>
    <dbReference type="NCBI Taxonomy" id="45074"/>
    <lineage>
        <taxon>Bacteria</taxon>
        <taxon>Pseudomonadati</taxon>
        <taxon>Pseudomonadota</taxon>
        <taxon>Gammaproteobacteria</taxon>
        <taxon>Legionellales</taxon>
        <taxon>Legionellaceae</taxon>
        <taxon>Legionella</taxon>
    </lineage>
</organism>
<accession>A0A0W0Z214</accession>
<proteinExistence type="predicted"/>
<dbReference type="PATRIC" id="fig|45074.5.peg.1596"/>
<keyword evidence="2" id="KW-1185">Reference proteome</keyword>
<dbReference type="EMBL" id="LNYU01000031">
    <property type="protein sequence ID" value="KTD63147.1"/>
    <property type="molecule type" value="Genomic_DNA"/>
</dbReference>
<gene>
    <name evidence="1" type="ORF">Lsan_1501</name>
</gene>
<dbReference type="AlphaFoldDB" id="A0A0W0Z214"/>
<evidence type="ECO:0000313" key="2">
    <source>
        <dbReference type="Proteomes" id="UP000054703"/>
    </source>
</evidence>
<protein>
    <submittedName>
        <fullName evidence="1">Uncharacterized protein</fullName>
    </submittedName>
</protein>
<comment type="caution">
    <text evidence="1">The sequence shown here is derived from an EMBL/GenBank/DDBJ whole genome shotgun (WGS) entry which is preliminary data.</text>
</comment>
<dbReference type="RefSeq" id="WP_058513898.1">
    <property type="nucleotide sequence ID" value="NZ_CAAAIH010000050.1"/>
</dbReference>
<sequence>MKPFQKIFTNKLEKGMSTFFKNNIKNQGRVFSTKTESHLIGIGIDNHEPDLKTQFVIKEEKKDNPTYVNGVGIDNYESKPLPFFFTKKEKNDIPSCVNGIGIDNYEPLFSK</sequence>
<dbReference type="Proteomes" id="UP000054703">
    <property type="component" value="Unassembled WGS sequence"/>
</dbReference>
<name>A0A0W0Z214_9GAMM</name>
<reference evidence="1 2" key="1">
    <citation type="submission" date="2015-11" db="EMBL/GenBank/DDBJ databases">
        <title>Genomic analysis of 38 Legionella species identifies large and diverse effector repertoires.</title>
        <authorList>
            <person name="Burstein D."/>
            <person name="Amaro F."/>
            <person name="Zusman T."/>
            <person name="Lifshitz Z."/>
            <person name="Cohen O."/>
            <person name="Gilbert J.A."/>
            <person name="Pupko T."/>
            <person name="Shuman H.A."/>
            <person name="Segal G."/>
        </authorList>
    </citation>
    <scope>NUCLEOTIDE SEQUENCE [LARGE SCALE GENOMIC DNA]</scope>
    <source>
        <strain evidence="1 2">SC-63-C7</strain>
    </source>
</reference>
<evidence type="ECO:0000313" key="1">
    <source>
        <dbReference type="EMBL" id="KTD63147.1"/>
    </source>
</evidence>